<dbReference type="Pfam" id="PF00261">
    <property type="entry name" value="Tropomyosin"/>
    <property type="match status" value="1"/>
</dbReference>
<dbReference type="Ensembl" id="ENSMLET00000064341.1">
    <property type="protein sequence ID" value="ENSMLEP00000040714.1"/>
    <property type="gene ID" value="ENSMLEG00000044382.1"/>
</dbReference>
<proteinExistence type="inferred from homology"/>
<evidence type="ECO:0000256" key="3">
    <source>
        <dbReference type="ARBA" id="ARBA00023179"/>
    </source>
</evidence>
<evidence type="ECO:0000313" key="6">
    <source>
        <dbReference type="Ensembl" id="ENSMLEP00000040714.1"/>
    </source>
</evidence>
<accession>A0A2K6AKW7</accession>
<evidence type="ECO:0000313" key="7">
    <source>
        <dbReference type="Proteomes" id="UP000233140"/>
    </source>
</evidence>
<dbReference type="OMA" id="YEQIRLM"/>
<name>A0A2K6AKW7_MANLE</name>
<dbReference type="PANTHER" id="PTHR19269">
    <property type="entry name" value="TROPOMYOSIN"/>
    <property type="match status" value="1"/>
</dbReference>
<feature type="coiled-coil region" evidence="5">
    <location>
        <begin position="7"/>
        <end position="179"/>
    </location>
</feature>
<dbReference type="FunFam" id="1.20.5.170:FF:000001">
    <property type="entry name" value="Tropomyosin alpha-1 chain isoform 1"/>
    <property type="match status" value="1"/>
</dbReference>
<comment type="similarity">
    <text evidence="1">Belongs to the tropomyosin family.</text>
</comment>
<keyword evidence="4" id="KW-0009">Actin-binding</keyword>
<organism evidence="6 7">
    <name type="scientific">Mandrillus leucophaeus</name>
    <name type="common">Drill</name>
    <name type="synonym">Papio leucophaeus</name>
    <dbReference type="NCBI Taxonomy" id="9568"/>
    <lineage>
        <taxon>Eukaryota</taxon>
        <taxon>Metazoa</taxon>
        <taxon>Chordata</taxon>
        <taxon>Craniata</taxon>
        <taxon>Vertebrata</taxon>
        <taxon>Euteleostomi</taxon>
        <taxon>Mammalia</taxon>
        <taxon>Eutheria</taxon>
        <taxon>Euarchontoglires</taxon>
        <taxon>Primates</taxon>
        <taxon>Haplorrhini</taxon>
        <taxon>Catarrhini</taxon>
        <taxon>Cercopithecidae</taxon>
        <taxon>Cercopithecinae</taxon>
        <taxon>Mandrillus</taxon>
    </lineage>
</organism>
<keyword evidence="2 5" id="KW-0175">Coiled coil</keyword>
<evidence type="ECO:0000256" key="2">
    <source>
        <dbReference type="ARBA" id="ARBA00023054"/>
    </source>
</evidence>
<dbReference type="Gene3D" id="1.20.5.170">
    <property type="match status" value="1"/>
</dbReference>
<keyword evidence="7" id="KW-1185">Reference proteome</keyword>
<dbReference type="InterPro" id="IPR000533">
    <property type="entry name" value="Tropomyosin"/>
</dbReference>
<dbReference type="AlphaFoldDB" id="A0A2K6AKW7"/>
<reference evidence="6" key="2">
    <citation type="submission" date="2025-09" db="UniProtKB">
        <authorList>
            <consortium name="Ensembl"/>
        </authorList>
    </citation>
    <scope>IDENTIFICATION</scope>
</reference>
<dbReference type="SUPFAM" id="SSF57997">
    <property type="entry name" value="Tropomyosin"/>
    <property type="match status" value="1"/>
</dbReference>
<keyword evidence="3" id="KW-0514">Muscle protein</keyword>
<dbReference type="GO" id="GO:0003779">
    <property type="term" value="F:actin binding"/>
    <property type="evidence" value="ECO:0007669"/>
    <property type="project" value="UniProtKB-KW"/>
</dbReference>
<dbReference type="Proteomes" id="UP000233140">
    <property type="component" value="Unassembled WGS sequence"/>
</dbReference>
<evidence type="ECO:0000256" key="1">
    <source>
        <dbReference type="ARBA" id="ARBA00009036"/>
    </source>
</evidence>
<dbReference type="GeneTree" id="ENSGT01030000234542"/>
<protein>
    <recommendedName>
        <fullName evidence="8">Tropomyosin alpha-3 chain</fullName>
    </recommendedName>
</protein>
<sequence length="190" mass="22114">MAGITTMEEVKCKIQVLQQQADDAEERAEILQVEEELDHAQECLTTTLQKLEEAEKVAHDSERGMKVIENQALKDEEKGQEIQLKEAKHIAEEADRKYEEVARKLVIIEGDLEYEQIRLMDQNLKCLRDAEEKYSQKEDIYEEEIKILTDELKGAETPAEFTERLVAKLEKENLSAQRMLYQTLLDLNEM</sequence>
<evidence type="ECO:0008006" key="8">
    <source>
        <dbReference type="Google" id="ProtNLM"/>
    </source>
</evidence>
<evidence type="ECO:0000256" key="4">
    <source>
        <dbReference type="ARBA" id="ARBA00023203"/>
    </source>
</evidence>
<reference evidence="6" key="1">
    <citation type="submission" date="2025-08" db="UniProtKB">
        <authorList>
            <consortium name="Ensembl"/>
        </authorList>
    </citation>
    <scope>IDENTIFICATION</scope>
</reference>
<evidence type="ECO:0000256" key="5">
    <source>
        <dbReference type="SAM" id="Coils"/>
    </source>
</evidence>
<dbReference type="PRINTS" id="PR00194">
    <property type="entry name" value="TROPOMYOSIN"/>
</dbReference>
<dbReference type="STRING" id="9568.ENSMLEP00000040714"/>